<evidence type="ECO:0000313" key="3">
    <source>
        <dbReference type="EMBL" id="KXG44552.1"/>
    </source>
</evidence>
<accession>A0A135L6E8</accession>
<dbReference type="Proteomes" id="UP000070352">
    <property type="component" value="Unassembled WGS sequence"/>
</dbReference>
<evidence type="ECO:0000259" key="2">
    <source>
        <dbReference type="Pfam" id="PF04892"/>
    </source>
</evidence>
<dbReference type="Pfam" id="PF04892">
    <property type="entry name" value="VanZ"/>
    <property type="match status" value="1"/>
</dbReference>
<dbReference type="RefSeq" id="WP_068726421.1">
    <property type="nucleotide sequence ID" value="NZ_LSKU01000001.1"/>
</dbReference>
<dbReference type="InterPro" id="IPR006976">
    <property type="entry name" value="VanZ-like"/>
</dbReference>
<keyword evidence="1" id="KW-0812">Transmembrane</keyword>
<comment type="caution">
    <text evidence="3">The sequence shown here is derived from an EMBL/GenBank/DDBJ whole genome shotgun (WGS) entry which is preliminary data.</text>
</comment>
<evidence type="ECO:0000256" key="1">
    <source>
        <dbReference type="SAM" id="Phobius"/>
    </source>
</evidence>
<name>A0A135L6E8_9BACI</name>
<dbReference type="NCBIfam" id="NF037970">
    <property type="entry name" value="vanZ_1"/>
    <property type="match status" value="1"/>
</dbReference>
<keyword evidence="1" id="KW-1133">Transmembrane helix</keyword>
<dbReference type="OrthoDB" id="291892at2"/>
<proteinExistence type="predicted"/>
<feature type="domain" description="VanZ-like" evidence="2">
    <location>
        <begin position="12"/>
        <end position="58"/>
    </location>
</feature>
<keyword evidence="1" id="KW-0472">Membrane</keyword>
<reference evidence="3 4" key="1">
    <citation type="submission" date="2016-02" db="EMBL/GenBank/DDBJ databases">
        <title>Draft Genome for Tepidibacillus decaturensis nov. sp. Strain Z9, an Anaerobic, Moderately Thermophilic and Heterotrophic Bacterium from Deep Subsurface of the Illinois Basin, USA.</title>
        <authorList>
            <person name="Dong Y."/>
            <person name="Chang J.Y."/>
            <person name="Sanford R."/>
            <person name="Fouke B.W."/>
        </authorList>
    </citation>
    <scope>NUCLEOTIDE SEQUENCE [LARGE SCALE GENOMIC DNA]</scope>
    <source>
        <strain evidence="3 4">Z9</strain>
    </source>
</reference>
<dbReference type="AlphaFoldDB" id="A0A135L6E8"/>
<sequence>MGASSDLVGEKWVTFFISFLYAMSDKYHQSLTGFRDGRWSDVVIYSIGMIIALITYSLVPIRYREKATKGVG</sequence>
<evidence type="ECO:0000313" key="4">
    <source>
        <dbReference type="Proteomes" id="UP000070352"/>
    </source>
</evidence>
<dbReference type="EMBL" id="LSKU01000001">
    <property type="protein sequence ID" value="KXG44552.1"/>
    <property type="molecule type" value="Genomic_DNA"/>
</dbReference>
<protein>
    <recommendedName>
        <fullName evidence="2">VanZ-like domain-containing protein</fullName>
    </recommendedName>
</protein>
<gene>
    <name evidence="3" type="ORF">U473_11385</name>
</gene>
<feature type="transmembrane region" description="Helical" evidence="1">
    <location>
        <begin position="42"/>
        <end position="59"/>
    </location>
</feature>
<organism evidence="3 4">
    <name type="scientific">Tepidibacillus decaturensis</name>
    <dbReference type="NCBI Taxonomy" id="1413211"/>
    <lineage>
        <taxon>Bacteria</taxon>
        <taxon>Bacillati</taxon>
        <taxon>Bacillota</taxon>
        <taxon>Bacilli</taxon>
        <taxon>Bacillales</taxon>
        <taxon>Bacillaceae</taxon>
        <taxon>Tepidibacillus</taxon>
    </lineage>
</organism>
<keyword evidence="4" id="KW-1185">Reference proteome</keyword>